<proteinExistence type="predicted"/>
<protein>
    <submittedName>
        <fullName evidence="1">Uncharacterized protein</fullName>
    </submittedName>
</protein>
<organism evidence="1">
    <name type="scientific">uncultured Caudovirales phage</name>
    <dbReference type="NCBI Taxonomy" id="2100421"/>
    <lineage>
        <taxon>Viruses</taxon>
        <taxon>Duplodnaviria</taxon>
        <taxon>Heunggongvirae</taxon>
        <taxon>Uroviricota</taxon>
        <taxon>Caudoviricetes</taxon>
        <taxon>Peduoviridae</taxon>
        <taxon>Maltschvirus</taxon>
        <taxon>Maltschvirus maltsch</taxon>
    </lineage>
</organism>
<reference evidence="1" key="1">
    <citation type="submission" date="2020-05" db="EMBL/GenBank/DDBJ databases">
        <authorList>
            <person name="Chiriac C."/>
            <person name="Salcher M."/>
            <person name="Ghai R."/>
            <person name="Kavagutti S V."/>
        </authorList>
    </citation>
    <scope>NUCLEOTIDE SEQUENCE</scope>
</reference>
<evidence type="ECO:0000313" key="1">
    <source>
        <dbReference type="EMBL" id="CAB5220330.1"/>
    </source>
</evidence>
<sequence>MTPLYELNKENWDKLAMTGFPSVAEMAKHFTLCTELGAAIGVGGGAVSKWARGQSRPTKMFEGRAADWLNSKTPYAPLTIAPIPTPAQPTAPAVPDVVMLLVVCPSAAAAKAQKILGFLGCEVTEV</sequence>
<dbReference type="EMBL" id="LR798285">
    <property type="protein sequence ID" value="CAB5220330.1"/>
    <property type="molecule type" value="Genomic_DNA"/>
</dbReference>
<accession>A0A6J7WRC4</accession>
<name>A0A6J7WRC4_9CAUD</name>
<gene>
    <name evidence="1" type="ORF">UFOVP233_49</name>
</gene>